<protein>
    <submittedName>
        <fullName evidence="1">RCG39594</fullName>
    </submittedName>
</protein>
<name>A6I5Z0_RAT</name>
<dbReference type="Proteomes" id="UP000234681">
    <property type="component" value="Chromosome 1"/>
</dbReference>
<sequence>MSWPPAIQPPVLTTVASEVPVMPQSPMASVVWLPPGLVIAPMPSFIHTPRINVVPMPPVASPITAPCSLP</sequence>
<reference evidence="1 2" key="1">
    <citation type="submission" date="2005-09" db="EMBL/GenBank/DDBJ databases">
        <authorList>
            <person name="Mural R.J."/>
            <person name="Li P.W."/>
            <person name="Adams M.D."/>
            <person name="Amanatides P.G."/>
            <person name="Baden-Tillson H."/>
            <person name="Barnstead M."/>
            <person name="Chin S.H."/>
            <person name="Dew I."/>
            <person name="Evans C.A."/>
            <person name="Ferriera S."/>
            <person name="Flanigan M."/>
            <person name="Fosler C."/>
            <person name="Glodek A."/>
            <person name="Gu Z."/>
            <person name="Holt R.A."/>
            <person name="Jennings D."/>
            <person name="Kraft C.L."/>
            <person name="Lu F."/>
            <person name="Nguyen T."/>
            <person name="Nusskern D.R."/>
            <person name="Pfannkoch C.M."/>
            <person name="Sitter C."/>
            <person name="Sutton G.G."/>
            <person name="Venter J.C."/>
            <person name="Wang Z."/>
            <person name="Woodage T."/>
            <person name="Zheng X.H."/>
            <person name="Zhong F."/>
        </authorList>
    </citation>
    <scope>NUCLEOTIDE SEQUENCE [LARGE SCALE GENOMIC DNA]</scope>
    <source>
        <strain>BN</strain>
        <strain evidence="2">Sprague-Dawley</strain>
    </source>
</reference>
<proteinExistence type="predicted"/>
<dbReference type="AlphaFoldDB" id="A6I5Z0"/>
<evidence type="ECO:0000313" key="2">
    <source>
        <dbReference type="Proteomes" id="UP000234681"/>
    </source>
</evidence>
<dbReference type="EMBL" id="CH473956">
    <property type="protein sequence ID" value="EDM18592.1"/>
    <property type="molecule type" value="Genomic_DNA"/>
</dbReference>
<accession>A6I5Z0</accession>
<organism evidence="1 2">
    <name type="scientific">Rattus norvegicus</name>
    <name type="common">Rat</name>
    <dbReference type="NCBI Taxonomy" id="10116"/>
    <lineage>
        <taxon>Eukaryota</taxon>
        <taxon>Metazoa</taxon>
        <taxon>Chordata</taxon>
        <taxon>Craniata</taxon>
        <taxon>Vertebrata</taxon>
        <taxon>Euteleostomi</taxon>
        <taxon>Mammalia</taxon>
        <taxon>Eutheria</taxon>
        <taxon>Euarchontoglires</taxon>
        <taxon>Glires</taxon>
        <taxon>Rodentia</taxon>
        <taxon>Myomorpha</taxon>
        <taxon>Muroidea</taxon>
        <taxon>Muridae</taxon>
        <taxon>Murinae</taxon>
        <taxon>Rattus</taxon>
    </lineage>
</organism>
<evidence type="ECO:0000313" key="1">
    <source>
        <dbReference type="EMBL" id="EDM18592.1"/>
    </source>
</evidence>
<gene>
    <name evidence="1" type="ORF">rCG_39594</name>
</gene>